<protein>
    <submittedName>
        <fullName evidence="1">Uncharacterized protein</fullName>
    </submittedName>
</protein>
<evidence type="ECO:0000313" key="2">
    <source>
        <dbReference type="Proteomes" id="UP000008190"/>
    </source>
</evidence>
<keyword evidence="2" id="KW-1185">Reference proteome</keyword>
<reference evidence="1 2" key="1">
    <citation type="journal article" date="2012" name="J. Bacteriol.">
        <title>Genome sequence of the human- and animal-pathogenic strain Nocardia cyriacigeorgica GUH-2.</title>
        <authorList>
            <person name="Zoropogui A."/>
            <person name="Pujic P."/>
            <person name="Normand P."/>
            <person name="Barbe V."/>
            <person name="Beaman B."/>
            <person name="Beaman L."/>
            <person name="Boiron P."/>
            <person name="Colinon C."/>
            <person name="Deredjian A."/>
            <person name="Graindorge A."/>
            <person name="Mangenot S."/>
            <person name="Nazaret S."/>
            <person name="Neto M."/>
            <person name="Petit S."/>
            <person name="Roche D."/>
            <person name="Vallenet D."/>
            <person name="Rodriguez-Nava V."/>
            <person name="Richard Y."/>
            <person name="Cournoyer B."/>
            <person name="Blaha D."/>
        </authorList>
    </citation>
    <scope>NUCLEOTIDE SEQUENCE [LARGE SCALE GENOMIC DNA]</scope>
    <source>
        <strain evidence="1 2">GUH-2</strain>
    </source>
</reference>
<dbReference type="HOGENOM" id="CLU_3414859_0_0_11"/>
<organism evidence="1 2">
    <name type="scientific">Nocardia cyriacigeorgica (strain GUH-2)</name>
    <dbReference type="NCBI Taxonomy" id="1127134"/>
    <lineage>
        <taxon>Bacteria</taxon>
        <taxon>Bacillati</taxon>
        <taxon>Actinomycetota</taxon>
        <taxon>Actinomycetes</taxon>
        <taxon>Mycobacteriales</taxon>
        <taxon>Nocardiaceae</taxon>
        <taxon>Nocardia</taxon>
    </lineage>
</organism>
<dbReference type="KEGG" id="ncy:NOCYR_2364"/>
<evidence type="ECO:0000313" key="1">
    <source>
        <dbReference type="EMBL" id="CCF63140.1"/>
    </source>
</evidence>
<name>H6R2U6_NOCCG</name>
<sequence>MREEWRVKLSGVHYSREPVRGMTVGHV</sequence>
<dbReference type="EMBL" id="FO082843">
    <property type="protein sequence ID" value="CCF63140.1"/>
    <property type="molecule type" value="Genomic_DNA"/>
</dbReference>
<accession>H6R2U6</accession>
<proteinExistence type="predicted"/>
<dbReference type="Proteomes" id="UP000008190">
    <property type="component" value="Chromosome"/>
</dbReference>
<dbReference type="AlphaFoldDB" id="H6R2U6"/>
<gene>
    <name evidence="1" type="ordered locus">NOCYR_2364</name>
</gene>